<dbReference type="PANTHER" id="PTHR24198">
    <property type="entry name" value="ANKYRIN REPEAT AND PROTEIN KINASE DOMAIN-CONTAINING PROTEIN"/>
    <property type="match status" value="1"/>
</dbReference>
<keyword evidence="6" id="KW-1185">Reference proteome</keyword>
<evidence type="ECO:0000313" key="6">
    <source>
        <dbReference type="Proteomes" id="UP001278766"/>
    </source>
</evidence>
<dbReference type="SUPFAM" id="SSF48403">
    <property type="entry name" value="Ankyrin repeat"/>
    <property type="match status" value="3"/>
</dbReference>
<dbReference type="Pfam" id="PF14420">
    <property type="entry name" value="Clr5"/>
    <property type="match status" value="1"/>
</dbReference>
<dbReference type="InterPro" id="IPR025676">
    <property type="entry name" value="Clr5_dom"/>
</dbReference>
<dbReference type="EMBL" id="JAUEPN010000008">
    <property type="protein sequence ID" value="KAK3291965.1"/>
    <property type="molecule type" value="Genomic_DNA"/>
</dbReference>
<evidence type="ECO:0000313" key="5">
    <source>
        <dbReference type="EMBL" id="KAK3291965.1"/>
    </source>
</evidence>
<dbReference type="Gene3D" id="1.25.40.20">
    <property type="entry name" value="Ankyrin repeat-containing domain"/>
    <property type="match status" value="3"/>
</dbReference>
<evidence type="ECO:0000256" key="1">
    <source>
        <dbReference type="ARBA" id="ARBA00022737"/>
    </source>
</evidence>
<sequence>MTSLELTPRLKKRQLRDGDWEPLKDLVYTMYIVNGMELDEVLVELQRQGLDVNKGNLESKLRNWGIRKKLQPNIWRYVDRVIRDRKTSFMRNTVVILSGRRIPKEKIKSEITRHNPPTWSRLIPSPPPENIPLYLCTPRGSSTSLVTSTPDAVQYGYPKGLPWFQFLECDFGVVLRAMEFLPKLRKTATSPLPEPEAIRQLLQIVQRSDVVVLSNTEKSRLLPPIFEQIVRRCLGITIRSEHMAMQLLARKSVDRLAAQFDMVLPQAYPDENLRRATTLAGGSAADIQVELLKILLFLVSNRLILNKYNQLGGRDELPELVELDDARQLIALCQFSGLSRLHTLRKLVSRSHRSLTMTAIIDALFRAAILTGAAGFVRNLLKADCRLRPDKMTDFHVFYDRIGRDGCPRDGTGLEFALAKHDESLVKVLVDAGAELPSSGPRGWSLLAMVIYDDFPSTLIQMLRQRGAGINQFPINEHRLEPVHAAFMTGNLHLIEGLVAEGADLNRRYRGLLLTSNGAIFEHPFASSDYFHVLGHVDDMGCLGFAASFHSATMTTESERPGHLWDSFAKDQDKALELCRMVHSKYRLQMDLSDDRMTADAMIFASARGYIKVIAFLYNEFSASVNVPSGYLSPLYAAVGWKQVEAARLLLRLGAYPCPPMACTIATPYIHYDGTGMAECPAPSLLQLATAQGSCELVELLIEHEGGADVNEEREIALKGNKLHWPPRDKPSRLNYADIRHSGVSVTRARLQPFQLAVLSKEWDVGLTLLRHGATATANDLFDVAVEGQLVLVERLLDMGIDPSKSVKSGITAYEAALSNGHGVVAARLATAGGGGPIGDFASLFRIPDVGYIKARVPLGLLREPWKICRDRDRRSYLENAILSRDKEVIMMALGLDAAVYDSAALCAEALSLMESGQETASPLLMELLRRRNLDPDGIHVNPALENYAVSIAAWHACSNILVALLTFPPLGLTQSLATLTHPRVKLRQSMLNSKTSPTGYDQWSHEGPRLNSSNNWHLSPFPTVSPLLFAVGGKASEQVTEMLLEAGYKPDGFTLRAAILRNLSFRLIERMLESCDDVDTKCAIVSWDLPEVQTPLFAAVRVGRADIVKALLARHADINAIHGKARYTVLHYAICGQRLPIVDLLLDAGAEVNDPARSRANGFEITALQAAAGRGLIGLVQRLITCGANLNARRPYPSGCTALEEAATRGRLDTVHLLLGAGTDTEGYGRVQFVCATALASSSGYSAVVELLKSHREWTEDDFTIWNQLYPGTRWMMDPDRYLRFVHPLELSPGELVVELAETPTYATYPAGIWEVKCYATMPRVCDQMVARLAKERATEVAQMSHDTTMAVTEEAARFAMQAIRKWSEQSSIPLPCWSLWNLEHGAAQRPVEACNVCGLEVWYYFPCSLQSRAEEVAEVVAQALSQWLPCSSWLDQTSNNGGDVSEDLGISPPIDTEAFQESPEEYPTFGFDEWDDMTIDDITTDHHTIDHHTIDHGPPASYDNTPMPNSCDDGFPGDGGDDFEEEWRIILAENGINQEPGSAPMDCGR</sequence>
<comment type="caution">
    <text evidence="5">The sequence shown here is derived from an EMBL/GenBank/DDBJ whole genome shotgun (WGS) entry which is preliminary data.</text>
</comment>
<protein>
    <recommendedName>
        <fullName evidence="4">Clr5 domain-containing protein</fullName>
    </recommendedName>
</protein>
<dbReference type="GeneID" id="87844719"/>
<gene>
    <name evidence="5" type="ORF">B0H64DRAFT_468823</name>
</gene>
<feature type="repeat" description="ANK" evidence="3">
    <location>
        <begin position="1199"/>
        <end position="1231"/>
    </location>
</feature>
<feature type="repeat" description="ANK" evidence="3">
    <location>
        <begin position="1092"/>
        <end position="1124"/>
    </location>
</feature>
<accession>A0AAE0LP00</accession>
<dbReference type="InterPro" id="IPR036770">
    <property type="entry name" value="Ankyrin_rpt-contain_sf"/>
</dbReference>
<dbReference type="PANTHER" id="PTHR24198:SF165">
    <property type="entry name" value="ANKYRIN REPEAT-CONTAINING PROTEIN-RELATED"/>
    <property type="match status" value="1"/>
</dbReference>
<organism evidence="5 6">
    <name type="scientific">Chaetomium fimeti</name>
    <dbReference type="NCBI Taxonomy" id="1854472"/>
    <lineage>
        <taxon>Eukaryota</taxon>
        <taxon>Fungi</taxon>
        <taxon>Dikarya</taxon>
        <taxon>Ascomycota</taxon>
        <taxon>Pezizomycotina</taxon>
        <taxon>Sordariomycetes</taxon>
        <taxon>Sordariomycetidae</taxon>
        <taxon>Sordariales</taxon>
        <taxon>Chaetomiaceae</taxon>
        <taxon>Chaetomium</taxon>
    </lineage>
</organism>
<evidence type="ECO:0000259" key="4">
    <source>
        <dbReference type="Pfam" id="PF14420"/>
    </source>
</evidence>
<dbReference type="PROSITE" id="PS50088">
    <property type="entry name" value="ANK_REPEAT"/>
    <property type="match status" value="4"/>
</dbReference>
<dbReference type="Proteomes" id="UP001278766">
    <property type="component" value="Unassembled WGS sequence"/>
</dbReference>
<evidence type="ECO:0000256" key="2">
    <source>
        <dbReference type="ARBA" id="ARBA00023043"/>
    </source>
</evidence>
<dbReference type="RefSeq" id="XP_062655479.1">
    <property type="nucleotide sequence ID" value="XM_062807771.1"/>
</dbReference>
<reference evidence="5" key="1">
    <citation type="journal article" date="2023" name="Mol. Phylogenet. Evol.">
        <title>Genome-scale phylogeny and comparative genomics of the fungal order Sordariales.</title>
        <authorList>
            <person name="Hensen N."/>
            <person name="Bonometti L."/>
            <person name="Westerberg I."/>
            <person name="Brannstrom I.O."/>
            <person name="Guillou S."/>
            <person name="Cros-Aarteil S."/>
            <person name="Calhoun S."/>
            <person name="Haridas S."/>
            <person name="Kuo A."/>
            <person name="Mondo S."/>
            <person name="Pangilinan J."/>
            <person name="Riley R."/>
            <person name="LaButti K."/>
            <person name="Andreopoulos B."/>
            <person name="Lipzen A."/>
            <person name="Chen C."/>
            <person name="Yan M."/>
            <person name="Daum C."/>
            <person name="Ng V."/>
            <person name="Clum A."/>
            <person name="Steindorff A."/>
            <person name="Ohm R.A."/>
            <person name="Martin F."/>
            <person name="Silar P."/>
            <person name="Natvig D.O."/>
            <person name="Lalanne C."/>
            <person name="Gautier V."/>
            <person name="Ament-Velasquez S.L."/>
            <person name="Kruys A."/>
            <person name="Hutchinson M.I."/>
            <person name="Powell A.J."/>
            <person name="Barry K."/>
            <person name="Miller A.N."/>
            <person name="Grigoriev I.V."/>
            <person name="Debuchy R."/>
            <person name="Gladieux P."/>
            <person name="Hiltunen Thoren M."/>
            <person name="Johannesson H."/>
        </authorList>
    </citation>
    <scope>NUCLEOTIDE SEQUENCE</scope>
    <source>
        <strain evidence="5">CBS 168.71</strain>
    </source>
</reference>
<dbReference type="PROSITE" id="PS50297">
    <property type="entry name" value="ANK_REP_REGION"/>
    <property type="match status" value="4"/>
</dbReference>
<keyword evidence="2 3" id="KW-0040">ANK repeat</keyword>
<feature type="domain" description="Clr5" evidence="4">
    <location>
        <begin position="18"/>
        <end position="68"/>
    </location>
</feature>
<reference evidence="5" key="2">
    <citation type="submission" date="2023-06" db="EMBL/GenBank/DDBJ databases">
        <authorList>
            <consortium name="Lawrence Berkeley National Laboratory"/>
            <person name="Haridas S."/>
            <person name="Hensen N."/>
            <person name="Bonometti L."/>
            <person name="Westerberg I."/>
            <person name="Brannstrom I.O."/>
            <person name="Guillou S."/>
            <person name="Cros-Aarteil S."/>
            <person name="Calhoun S."/>
            <person name="Kuo A."/>
            <person name="Mondo S."/>
            <person name="Pangilinan J."/>
            <person name="Riley R."/>
            <person name="Labutti K."/>
            <person name="Andreopoulos B."/>
            <person name="Lipzen A."/>
            <person name="Chen C."/>
            <person name="Yanf M."/>
            <person name="Daum C."/>
            <person name="Ng V."/>
            <person name="Clum A."/>
            <person name="Steindorff A."/>
            <person name="Ohm R."/>
            <person name="Martin F."/>
            <person name="Silar P."/>
            <person name="Natvig D."/>
            <person name="Lalanne C."/>
            <person name="Gautier V."/>
            <person name="Ament-Velasquez S.L."/>
            <person name="Kruys A."/>
            <person name="Hutchinson M.I."/>
            <person name="Powell A.J."/>
            <person name="Barry K."/>
            <person name="Miller A.N."/>
            <person name="Grigoriev I.V."/>
            <person name="Debuchy R."/>
            <person name="Gladieux P."/>
            <person name="Thoren M.H."/>
            <person name="Johannesson H."/>
        </authorList>
    </citation>
    <scope>NUCLEOTIDE SEQUENCE</scope>
    <source>
        <strain evidence="5">CBS 168.71</strain>
    </source>
</reference>
<name>A0AAE0LP00_9PEZI</name>
<dbReference type="InterPro" id="IPR002110">
    <property type="entry name" value="Ankyrin_rpt"/>
</dbReference>
<keyword evidence="1" id="KW-0677">Repeat</keyword>
<dbReference type="Pfam" id="PF12796">
    <property type="entry name" value="Ank_2"/>
    <property type="match status" value="1"/>
</dbReference>
<feature type="repeat" description="ANK" evidence="3">
    <location>
        <begin position="478"/>
        <end position="510"/>
    </location>
</feature>
<evidence type="ECO:0000256" key="3">
    <source>
        <dbReference type="PROSITE-ProRule" id="PRU00023"/>
    </source>
</evidence>
<dbReference type="SMART" id="SM00248">
    <property type="entry name" value="ANK"/>
    <property type="match status" value="10"/>
</dbReference>
<feature type="repeat" description="ANK" evidence="3">
    <location>
        <begin position="1126"/>
        <end position="1158"/>
    </location>
</feature>
<proteinExistence type="predicted"/>